<dbReference type="Proteomes" id="UP000005408">
    <property type="component" value="Unassembled WGS sequence"/>
</dbReference>
<dbReference type="EnsemblMetazoa" id="G28315.1">
    <property type="protein sequence ID" value="G28315.1:cds"/>
    <property type="gene ID" value="G28315"/>
</dbReference>
<feature type="transmembrane region" description="Helical" evidence="10">
    <location>
        <begin position="312"/>
        <end position="333"/>
    </location>
</feature>
<dbReference type="GO" id="GO:0006629">
    <property type="term" value="P:lipid metabolic process"/>
    <property type="evidence" value="ECO:0007669"/>
    <property type="project" value="TreeGrafter"/>
</dbReference>
<comment type="subcellular location">
    <subcellularLocation>
        <location evidence="1">Endomembrane system</location>
        <topology evidence="1">Multi-pass membrane protein</topology>
    </subcellularLocation>
    <subcellularLocation>
        <location evidence="3">Endoplasmic reticulum membrane</location>
    </subcellularLocation>
    <subcellularLocation>
        <location evidence="2">Nucleus envelope</location>
    </subcellularLocation>
</comment>
<dbReference type="PANTHER" id="PTHR13416:SF2">
    <property type="entry name" value="TRANSMEMBRANE PROTEIN 43"/>
    <property type="match status" value="1"/>
</dbReference>
<evidence type="ECO:0000256" key="9">
    <source>
        <dbReference type="ARBA" id="ARBA00023242"/>
    </source>
</evidence>
<evidence type="ECO:0008006" key="13">
    <source>
        <dbReference type="Google" id="ProtNLM"/>
    </source>
</evidence>
<evidence type="ECO:0000256" key="8">
    <source>
        <dbReference type="ARBA" id="ARBA00023136"/>
    </source>
</evidence>
<keyword evidence="9" id="KW-0539">Nucleus</keyword>
<feature type="transmembrane region" description="Helical" evidence="10">
    <location>
        <begin position="353"/>
        <end position="374"/>
    </location>
</feature>
<keyword evidence="12" id="KW-1185">Reference proteome</keyword>
<dbReference type="InterPro" id="IPR012430">
    <property type="entry name" value="TMEM43_fam"/>
</dbReference>
<dbReference type="GO" id="GO:0005789">
    <property type="term" value="C:endoplasmic reticulum membrane"/>
    <property type="evidence" value="ECO:0007669"/>
    <property type="project" value="UniProtKB-SubCell"/>
</dbReference>
<proteinExistence type="inferred from homology"/>
<evidence type="ECO:0000256" key="5">
    <source>
        <dbReference type="ARBA" id="ARBA00022692"/>
    </source>
</evidence>
<evidence type="ECO:0000256" key="3">
    <source>
        <dbReference type="ARBA" id="ARBA00004586"/>
    </source>
</evidence>
<dbReference type="GO" id="GO:0005637">
    <property type="term" value="C:nuclear inner membrane"/>
    <property type="evidence" value="ECO:0007669"/>
    <property type="project" value="TreeGrafter"/>
</dbReference>
<keyword evidence="7 10" id="KW-1133">Transmembrane helix</keyword>
<organism evidence="11 12">
    <name type="scientific">Magallana gigas</name>
    <name type="common">Pacific oyster</name>
    <name type="synonym">Crassostrea gigas</name>
    <dbReference type="NCBI Taxonomy" id="29159"/>
    <lineage>
        <taxon>Eukaryota</taxon>
        <taxon>Metazoa</taxon>
        <taxon>Spiralia</taxon>
        <taxon>Lophotrochozoa</taxon>
        <taxon>Mollusca</taxon>
        <taxon>Bivalvia</taxon>
        <taxon>Autobranchia</taxon>
        <taxon>Pteriomorphia</taxon>
        <taxon>Ostreida</taxon>
        <taxon>Ostreoidea</taxon>
        <taxon>Ostreidae</taxon>
        <taxon>Magallana</taxon>
    </lineage>
</organism>
<keyword evidence="8 10" id="KW-0472">Membrane</keyword>
<evidence type="ECO:0000256" key="10">
    <source>
        <dbReference type="SAM" id="Phobius"/>
    </source>
</evidence>
<dbReference type="PANTHER" id="PTHR13416">
    <property type="match status" value="1"/>
</dbReference>
<dbReference type="AlphaFoldDB" id="A0A8W8LNY9"/>
<evidence type="ECO:0000256" key="7">
    <source>
        <dbReference type="ARBA" id="ARBA00022989"/>
    </source>
</evidence>
<evidence type="ECO:0000313" key="11">
    <source>
        <dbReference type="EnsemblMetazoa" id="G28315.1:cds"/>
    </source>
</evidence>
<evidence type="ECO:0000256" key="4">
    <source>
        <dbReference type="ARBA" id="ARBA00006627"/>
    </source>
</evidence>
<evidence type="ECO:0000256" key="2">
    <source>
        <dbReference type="ARBA" id="ARBA00004259"/>
    </source>
</evidence>
<dbReference type="GO" id="GO:0071763">
    <property type="term" value="P:nuclear membrane organization"/>
    <property type="evidence" value="ECO:0007669"/>
    <property type="project" value="TreeGrafter"/>
</dbReference>
<keyword evidence="6" id="KW-0256">Endoplasmic reticulum</keyword>
<accession>A0A8W8LNY9</accession>
<comment type="similarity">
    <text evidence="4">Belongs to the TMEM43 family.</text>
</comment>
<keyword evidence="5 10" id="KW-0812">Transmembrane</keyword>
<feature type="transmembrane region" description="Helical" evidence="10">
    <location>
        <begin position="32"/>
        <end position="55"/>
    </location>
</feature>
<evidence type="ECO:0000313" key="12">
    <source>
        <dbReference type="Proteomes" id="UP000005408"/>
    </source>
</evidence>
<evidence type="ECO:0000256" key="1">
    <source>
        <dbReference type="ARBA" id="ARBA00004127"/>
    </source>
</evidence>
<reference evidence="11" key="1">
    <citation type="submission" date="2022-08" db="UniProtKB">
        <authorList>
            <consortium name="EnsemblMetazoa"/>
        </authorList>
    </citation>
    <scope>IDENTIFICATION</scope>
    <source>
        <strain evidence="11">05x7-T-G4-1.051#20</strain>
    </source>
</reference>
<sequence>MYRSNNPDAPGHHMDSHTRVTYRRNAGFLERIGQSLIGILVGIGLLIGASVLLFWNEGRAVKTAKSLDEGLSKVLVMDNIFGIDTNNVGSLVYLTGELSTGKKPLVDDLHHVTVNAVKLQRTVEMYQWVETETKREYNEGGQTRTETTYSYDLEWRSNVINSDSFDNPVGHKNPRVFPVESKSQVAKPVHVGIYHLSDGLIDQINEFHPIPSDLLPVPHGGYLLHNGMYYMSQNPNSPQAGDIRVSYTYAGLSGESVLGKPEVVSVIGKLSGNTIVSYESDHGYHLLFLYMGKHSPEAMFAKEQHKNTMISWAVRLGGWLLMFIGFGCLTSIIRTLVDWLPIVRELVAIGVNMMNLALSISLSLTVIAIGWIAYRPLMGIAILAMAATPFFMAKFKSRGAHGHRSYE</sequence>
<protein>
    <recommendedName>
        <fullName evidence="13">Transmembrane protein 43</fullName>
    </recommendedName>
</protein>
<name>A0A8W8LNY9_MAGGI</name>
<dbReference type="Pfam" id="PF07787">
    <property type="entry name" value="TMEM43"/>
    <property type="match status" value="1"/>
</dbReference>
<evidence type="ECO:0000256" key="6">
    <source>
        <dbReference type="ARBA" id="ARBA00022824"/>
    </source>
</evidence>